<evidence type="ECO:0000313" key="1">
    <source>
        <dbReference type="EMBL" id="PYY29570.1"/>
    </source>
</evidence>
<proteinExistence type="predicted"/>
<reference evidence="1 2" key="1">
    <citation type="submission" date="2018-01" db="EMBL/GenBank/DDBJ databases">
        <title>Genome sequence of the PGP bacterium Paenibacillus illinoisensis E3.</title>
        <authorList>
            <person name="Rolli E."/>
            <person name="Marasco R."/>
            <person name="Bessem C."/>
            <person name="Michoud G."/>
            <person name="Gaiarsa S."/>
            <person name="Borin S."/>
            <person name="Daffonchio D."/>
        </authorList>
    </citation>
    <scope>NUCLEOTIDE SEQUENCE [LARGE SCALE GENOMIC DNA]</scope>
    <source>
        <strain evidence="1 2">E3</strain>
    </source>
</reference>
<dbReference type="EMBL" id="PRLG01000018">
    <property type="protein sequence ID" value="PYY29570.1"/>
    <property type="molecule type" value="Genomic_DNA"/>
</dbReference>
<name>A0A2W0CA98_9BACL</name>
<organism evidence="1 2">
    <name type="scientific">Paenibacillus illinoisensis</name>
    <dbReference type="NCBI Taxonomy" id="59845"/>
    <lineage>
        <taxon>Bacteria</taxon>
        <taxon>Bacillati</taxon>
        <taxon>Bacillota</taxon>
        <taxon>Bacilli</taxon>
        <taxon>Bacillales</taxon>
        <taxon>Paenibacillaceae</taxon>
        <taxon>Paenibacillus</taxon>
    </lineage>
</organism>
<dbReference type="RefSeq" id="WP_110758640.1">
    <property type="nucleotide sequence ID" value="NZ_PRLG01000018.1"/>
</dbReference>
<dbReference type="InterPro" id="IPR045527">
    <property type="entry name" value="DUF6470"/>
</dbReference>
<accession>A0A2W0CA98</accession>
<dbReference type="Pfam" id="PF20074">
    <property type="entry name" value="DUF6470"/>
    <property type="match status" value="1"/>
</dbReference>
<dbReference type="OrthoDB" id="2112831at2"/>
<dbReference type="AlphaFoldDB" id="A0A2W0CA98"/>
<gene>
    <name evidence="1" type="ORF">PIL02S_02535</name>
</gene>
<dbReference type="Proteomes" id="UP000247459">
    <property type="component" value="Unassembled WGS sequence"/>
</dbReference>
<evidence type="ECO:0000313" key="2">
    <source>
        <dbReference type="Proteomes" id="UP000247459"/>
    </source>
</evidence>
<protein>
    <submittedName>
        <fullName evidence="1">Conserved protein YviE</fullName>
    </submittedName>
</protein>
<comment type="caution">
    <text evidence="1">The sequence shown here is derived from an EMBL/GenBank/DDBJ whole genome shotgun (WGS) entry which is preliminary data.</text>
</comment>
<sequence>MQFPRIQITQGFSKIGLDKIEGQWNIRQPKAELGMHQQQGDLAIKYTPGKLDVDQSKAWSALALGKSIEMIDRIAQNAMDSSMQNIAEIAQAGDRMMDITNKGSAFADLAYQNFNKDRPMEIRGPAGYDNVDITYTPGTTDIQYTRNGVTFNPEYNKPIIEYTPGSVSAYITQKNFIQFSTTGTQMDKVV</sequence>